<feature type="region of interest" description="Disordered" evidence="3">
    <location>
        <begin position="793"/>
        <end position="812"/>
    </location>
</feature>
<organism evidence="5 6">
    <name type="scientific">Terfezia boudieri ATCC MYA-4762</name>
    <dbReference type="NCBI Taxonomy" id="1051890"/>
    <lineage>
        <taxon>Eukaryota</taxon>
        <taxon>Fungi</taxon>
        <taxon>Dikarya</taxon>
        <taxon>Ascomycota</taxon>
        <taxon>Pezizomycotina</taxon>
        <taxon>Pezizomycetes</taxon>
        <taxon>Pezizales</taxon>
        <taxon>Pezizaceae</taxon>
        <taxon>Terfezia</taxon>
    </lineage>
</organism>
<reference evidence="5 6" key="1">
    <citation type="journal article" date="2018" name="Nat. Ecol. Evol.">
        <title>Pezizomycetes genomes reveal the molecular basis of ectomycorrhizal truffle lifestyle.</title>
        <authorList>
            <person name="Murat C."/>
            <person name="Payen T."/>
            <person name="Noel B."/>
            <person name="Kuo A."/>
            <person name="Morin E."/>
            <person name="Chen J."/>
            <person name="Kohler A."/>
            <person name="Krizsan K."/>
            <person name="Balestrini R."/>
            <person name="Da Silva C."/>
            <person name="Montanini B."/>
            <person name="Hainaut M."/>
            <person name="Levati E."/>
            <person name="Barry K.W."/>
            <person name="Belfiori B."/>
            <person name="Cichocki N."/>
            <person name="Clum A."/>
            <person name="Dockter R.B."/>
            <person name="Fauchery L."/>
            <person name="Guy J."/>
            <person name="Iotti M."/>
            <person name="Le Tacon F."/>
            <person name="Lindquist E.A."/>
            <person name="Lipzen A."/>
            <person name="Malagnac F."/>
            <person name="Mello A."/>
            <person name="Molinier V."/>
            <person name="Miyauchi S."/>
            <person name="Poulain J."/>
            <person name="Riccioni C."/>
            <person name="Rubini A."/>
            <person name="Sitrit Y."/>
            <person name="Splivallo R."/>
            <person name="Traeger S."/>
            <person name="Wang M."/>
            <person name="Zifcakova L."/>
            <person name="Wipf D."/>
            <person name="Zambonelli A."/>
            <person name="Paolocci F."/>
            <person name="Nowrousian M."/>
            <person name="Ottonello S."/>
            <person name="Baldrian P."/>
            <person name="Spatafora J.W."/>
            <person name="Henrissat B."/>
            <person name="Nagy L.G."/>
            <person name="Aury J.M."/>
            <person name="Wincker P."/>
            <person name="Grigoriev I.V."/>
            <person name="Bonfante P."/>
            <person name="Martin F.M."/>
        </authorList>
    </citation>
    <scope>NUCLEOTIDE SEQUENCE [LARGE SCALE GENOMIC DNA]</scope>
    <source>
        <strain evidence="5 6">ATCC MYA-4762</strain>
    </source>
</reference>
<comment type="subcellular location">
    <subcellularLocation>
        <location evidence="1">Nucleus</location>
    </subcellularLocation>
</comment>
<dbReference type="OrthoDB" id="5391043at2759"/>
<dbReference type="GO" id="GO:0045944">
    <property type="term" value="P:positive regulation of transcription by RNA polymerase II"/>
    <property type="evidence" value="ECO:0007669"/>
    <property type="project" value="TreeGrafter"/>
</dbReference>
<dbReference type="Pfam" id="PF00172">
    <property type="entry name" value="Zn_clus"/>
    <property type="match status" value="1"/>
</dbReference>
<dbReference type="GO" id="GO:0005634">
    <property type="term" value="C:nucleus"/>
    <property type="evidence" value="ECO:0007669"/>
    <property type="project" value="UniProtKB-SubCell"/>
</dbReference>
<dbReference type="PANTHER" id="PTHR37534:SF23">
    <property type="entry name" value="ZN(II)2CYS6 TRANSCRIPTION FACTOR (EUROFUNG)"/>
    <property type="match status" value="1"/>
</dbReference>
<feature type="domain" description="Zn(2)-C6 fungal-type" evidence="4">
    <location>
        <begin position="74"/>
        <end position="102"/>
    </location>
</feature>
<feature type="region of interest" description="Disordered" evidence="3">
    <location>
        <begin position="215"/>
        <end position="238"/>
    </location>
</feature>
<name>A0A3N4LFX1_9PEZI</name>
<dbReference type="GO" id="GO:0000976">
    <property type="term" value="F:transcription cis-regulatory region binding"/>
    <property type="evidence" value="ECO:0007669"/>
    <property type="project" value="TreeGrafter"/>
</dbReference>
<dbReference type="AlphaFoldDB" id="A0A3N4LFX1"/>
<evidence type="ECO:0000313" key="5">
    <source>
        <dbReference type="EMBL" id="RPB21784.1"/>
    </source>
</evidence>
<evidence type="ECO:0000313" key="6">
    <source>
        <dbReference type="Proteomes" id="UP000267821"/>
    </source>
</evidence>
<dbReference type="InterPro" id="IPR001138">
    <property type="entry name" value="Zn2Cys6_DnaBD"/>
</dbReference>
<evidence type="ECO:0000259" key="4">
    <source>
        <dbReference type="PROSITE" id="PS50048"/>
    </source>
</evidence>
<gene>
    <name evidence="5" type="ORF">L211DRAFT_851239</name>
</gene>
<keyword evidence="6" id="KW-1185">Reference proteome</keyword>
<dbReference type="SMART" id="SM00066">
    <property type="entry name" value="GAL4"/>
    <property type="match status" value="1"/>
</dbReference>
<protein>
    <recommendedName>
        <fullName evidence="4">Zn(2)-C6 fungal-type domain-containing protein</fullName>
    </recommendedName>
</protein>
<dbReference type="SUPFAM" id="SSF57701">
    <property type="entry name" value="Zn2/Cys6 DNA-binding domain"/>
    <property type="match status" value="1"/>
</dbReference>
<dbReference type="Gene3D" id="4.10.240.10">
    <property type="entry name" value="Zn(2)-C6 fungal-type DNA-binding domain"/>
    <property type="match status" value="1"/>
</dbReference>
<dbReference type="STRING" id="1051890.A0A3N4LFX1"/>
<dbReference type="EMBL" id="ML121557">
    <property type="protein sequence ID" value="RPB21784.1"/>
    <property type="molecule type" value="Genomic_DNA"/>
</dbReference>
<dbReference type="GO" id="GO:0008270">
    <property type="term" value="F:zinc ion binding"/>
    <property type="evidence" value="ECO:0007669"/>
    <property type="project" value="InterPro"/>
</dbReference>
<keyword evidence="2" id="KW-0539">Nucleus</keyword>
<evidence type="ECO:0000256" key="2">
    <source>
        <dbReference type="ARBA" id="ARBA00023242"/>
    </source>
</evidence>
<dbReference type="PANTHER" id="PTHR37534">
    <property type="entry name" value="TRANSCRIPTIONAL ACTIVATOR PROTEIN UGA3"/>
    <property type="match status" value="1"/>
</dbReference>
<dbReference type="Proteomes" id="UP000267821">
    <property type="component" value="Unassembled WGS sequence"/>
</dbReference>
<dbReference type="PROSITE" id="PS50048">
    <property type="entry name" value="ZN2_CY6_FUNGAL_2"/>
    <property type="match status" value="1"/>
</dbReference>
<feature type="region of interest" description="Disordered" evidence="3">
    <location>
        <begin position="142"/>
        <end position="172"/>
    </location>
</feature>
<evidence type="ECO:0000256" key="1">
    <source>
        <dbReference type="ARBA" id="ARBA00004123"/>
    </source>
</evidence>
<feature type="region of interest" description="Disordered" evidence="3">
    <location>
        <begin position="1"/>
        <end position="66"/>
    </location>
</feature>
<dbReference type="CDD" id="cd00067">
    <property type="entry name" value="GAL4"/>
    <property type="match status" value="1"/>
</dbReference>
<proteinExistence type="predicted"/>
<dbReference type="Pfam" id="PF11951">
    <property type="entry name" value="Fungal_trans_2"/>
    <property type="match status" value="1"/>
</dbReference>
<dbReference type="GO" id="GO:0000981">
    <property type="term" value="F:DNA-binding transcription factor activity, RNA polymerase II-specific"/>
    <property type="evidence" value="ECO:0007669"/>
    <property type="project" value="InterPro"/>
</dbReference>
<feature type="region of interest" description="Disordered" evidence="3">
    <location>
        <begin position="598"/>
        <end position="617"/>
    </location>
</feature>
<sequence length="1092" mass="119690">MSAQQSADSECSTSAISPTSQTKQLASSKPAAQSLPETNSIENVSSSTATLNETVPPTSASAVAKASRKRTKTGCLTCRKRRIKCGEERPICANCVKSKRTCEGYNQRVVFKDGMNSLRAVTGIPGASSIPIDRRYYPHPIQPAPPALQTLQPIAPAPPASEQRQSQAYSRERQLEHAQLHLGGHTYALNPSALHSPHAVIDGRQQQLQLSQQSNCYGFSPTNSNDYPLSLSTSTETRPSPLYEGLAAVQQPGYNGTGTVGPCLTNQTSASVDNDAFNSPITRSYSISRRQSEGTNRHYGGNDIHPAAFIHTYQPGVWGNAWPHEALSEEELYDVQGDEDEELLSYSDEEETRIVTPRVAMNNLLASIPEPGRGISFKSFLPDCQTLSTYYPSKTSSPLTDPVTARIFCHFIYVLGPSISIFERNAPNPAVSFTPGSQAPKNVWAYTIPMLALGHPPLLHSILALSSLHIAKLTKGPSHPSLLHYHIALRRLGRSIADERKRGHVATLAATLILAYYETMAAEHEKWASHLHGAKQLLQEIDFVELSRGVESLEEERALREQYPEPEMRNQRMLMMRATRRQRDVYIVNDLDDGLIMSNKDGRRDPRTGKGKSRKTKYSTKELETCQLQSDLFWWYAKMDLYQSLLSGNPLMSVPQSRDPGVDHLFLLMGRLADFQARDIKRKKAAERMNGGWIPPPELGGPPRGMMGMEKGRGRLGPQPGMGGPPMGGPPMGMGMNMGGPGVIFPRGPTLPRGGPPPQMQRGGSPTTPNGGAVMYGMIPDEPARLPRAFAGTASSEGITAQPGNSELPTDPDVLEALTVDAEREWNDIYNAFQVFQDSLGQEYKPMPIEYMPVQSTPFGPTIYYRTYSIATLQSLYYTALIILHRIHPSMPAQVMTAAGVAAPKTAQYAILIARITAGLVPTDPTAQIHPSLAASLIEASIPLFFAGVQYQEKSHRDWLINKLREINRLSGWASAARVLLGCLTAWEKMAKLGRGPVYERPPPEDEADVPLPGMAGHSDTKYYEEVTGRAFGANGSENWGREEGVLAGGEIDGRNFILTCGVKNRLEFAMGLLGEPDEIIYPIAIMRLDDE</sequence>
<feature type="compositionally biased region" description="Polar residues" evidence="3">
    <location>
        <begin position="793"/>
        <end position="808"/>
    </location>
</feature>
<dbReference type="InterPro" id="IPR036864">
    <property type="entry name" value="Zn2-C6_fun-type_DNA-bd_sf"/>
</dbReference>
<feature type="compositionally biased region" description="Polar residues" evidence="3">
    <location>
        <begin position="1"/>
        <end position="57"/>
    </location>
</feature>
<dbReference type="PROSITE" id="PS00463">
    <property type="entry name" value="ZN2_CY6_FUNGAL_1"/>
    <property type="match status" value="1"/>
</dbReference>
<evidence type="ECO:0000256" key="3">
    <source>
        <dbReference type="SAM" id="MobiDB-lite"/>
    </source>
</evidence>
<accession>A0A3N4LFX1</accession>
<dbReference type="InterPro" id="IPR021858">
    <property type="entry name" value="Fun_TF"/>
</dbReference>
<dbReference type="InParanoid" id="A0A3N4LFX1"/>